<keyword evidence="4" id="KW-1185">Reference proteome</keyword>
<name>A0AAD7H479_9AGAR</name>
<proteinExistence type="predicted"/>
<dbReference type="GO" id="GO:0005829">
    <property type="term" value="C:cytosol"/>
    <property type="evidence" value="ECO:0007669"/>
    <property type="project" value="TreeGrafter"/>
</dbReference>
<protein>
    <recommendedName>
        <fullName evidence="2">DUF913 domain-containing protein</fullName>
    </recommendedName>
</protein>
<dbReference type="AlphaFoldDB" id="A0AAD7H479"/>
<dbReference type="Pfam" id="PF06025">
    <property type="entry name" value="DUF913"/>
    <property type="match status" value="1"/>
</dbReference>
<feature type="region of interest" description="Disordered" evidence="1">
    <location>
        <begin position="218"/>
        <end position="255"/>
    </location>
</feature>
<dbReference type="Proteomes" id="UP001215280">
    <property type="component" value="Unassembled WGS sequence"/>
</dbReference>
<feature type="domain" description="DUF913" evidence="2">
    <location>
        <begin position="67"/>
        <end position="179"/>
    </location>
</feature>
<dbReference type="EMBL" id="JARJLG010000451">
    <property type="protein sequence ID" value="KAJ7711935.1"/>
    <property type="molecule type" value="Genomic_DNA"/>
</dbReference>
<reference evidence="3" key="1">
    <citation type="submission" date="2023-03" db="EMBL/GenBank/DDBJ databases">
        <title>Massive genome expansion in bonnet fungi (Mycena s.s.) driven by repeated elements and novel gene families across ecological guilds.</title>
        <authorList>
            <consortium name="Lawrence Berkeley National Laboratory"/>
            <person name="Harder C.B."/>
            <person name="Miyauchi S."/>
            <person name="Viragh M."/>
            <person name="Kuo A."/>
            <person name="Thoen E."/>
            <person name="Andreopoulos B."/>
            <person name="Lu D."/>
            <person name="Skrede I."/>
            <person name="Drula E."/>
            <person name="Henrissat B."/>
            <person name="Morin E."/>
            <person name="Kohler A."/>
            <person name="Barry K."/>
            <person name="LaButti K."/>
            <person name="Morin E."/>
            <person name="Salamov A."/>
            <person name="Lipzen A."/>
            <person name="Mereny Z."/>
            <person name="Hegedus B."/>
            <person name="Baldrian P."/>
            <person name="Stursova M."/>
            <person name="Weitz H."/>
            <person name="Taylor A."/>
            <person name="Grigoriev I.V."/>
            <person name="Nagy L.G."/>
            <person name="Martin F."/>
            <person name="Kauserud H."/>
        </authorList>
    </citation>
    <scope>NUCLEOTIDE SEQUENCE</scope>
    <source>
        <strain evidence="3">CBHHK188m</strain>
    </source>
</reference>
<sequence length="394" mass="43474">MTLRCTAHNIFQLWVTFGVLVGHFAGTAARCIRRRQRYASASTPRQEYVKSNSTASSSEGAHRQPAVTNAFQLFCKSSGVDVLVDRIEVCGPPLQIRDSFADIYFQYEIDLDLKEYGNEQRSREIYGAHGDLPVARAAILEHVLRSLHRMMQSSSTAEGLRGLIDMSILKSIKKIIKYRGPTVVLLGSRGVPVLGVFVRGGGPNYQEGLRAMRLLSESLGGPSRSTPRHAHHADRPHPPRHRSLQKTRGRPRPHYRHYPAGGAIDVQDSTAAPTVGTIHPSGARSPTYPFGGHHIQKFYWGTKETLLSRVLKHTTHLQSLHRRSAIIVEGVPERRARELLWRAQELGVLVIGSATVGSIKLKPGCFRIGNSGGMMEKITASSVGYVSKSGVNKL</sequence>
<evidence type="ECO:0000259" key="2">
    <source>
        <dbReference type="Pfam" id="PF06025"/>
    </source>
</evidence>
<dbReference type="GO" id="GO:0006633">
    <property type="term" value="P:fatty acid biosynthetic process"/>
    <property type="evidence" value="ECO:0007669"/>
    <property type="project" value="TreeGrafter"/>
</dbReference>
<gene>
    <name evidence="3" type="ORF">DFH07DRAFT_1020867</name>
</gene>
<evidence type="ECO:0000256" key="1">
    <source>
        <dbReference type="SAM" id="MobiDB-lite"/>
    </source>
</evidence>
<dbReference type="InterPro" id="IPR010314">
    <property type="entry name" value="E3_Ub_ligase_DUF913"/>
</dbReference>
<accession>A0AAD7H479</accession>
<dbReference type="InterPro" id="IPR002020">
    <property type="entry name" value="Citrate_synthase"/>
</dbReference>
<feature type="compositionally biased region" description="Basic residues" evidence="1">
    <location>
        <begin position="226"/>
        <end position="255"/>
    </location>
</feature>
<dbReference type="PANTHER" id="PTHR23118:SF42">
    <property type="entry name" value="ATP-CITRATE SYNTHASE"/>
    <property type="match status" value="1"/>
</dbReference>
<organism evidence="3 4">
    <name type="scientific">Mycena maculata</name>
    <dbReference type="NCBI Taxonomy" id="230809"/>
    <lineage>
        <taxon>Eukaryota</taxon>
        <taxon>Fungi</taxon>
        <taxon>Dikarya</taxon>
        <taxon>Basidiomycota</taxon>
        <taxon>Agaricomycotina</taxon>
        <taxon>Agaricomycetes</taxon>
        <taxon>Agaricomycetidae</taxon>
        <taxon>Agaricales</taxon>
        <taxon>Marasmiineae</taxon>
        <taxon>Mycenaceae</taxon>
        <taxon>Mycena</taxon>
    </lineage>
</organism>
<dbReference type="PANTHER" id="PTHR23118">
    <property type="entry name" value="ATP-CITRATE SYNTHASE"/>
    <property type="match status" value="1"/>
</dbReference>
<dbReference type="GO" id="GO:0003878">
    <property type="term" value="F:ATP citrate synthase activity"/>
    <property type="evidence" value="ECO:0007669"/>
    <property type="project" value="TreeGrafter"/>
</dbReference>
<dbReference type="GO" id="GO:0006085">
    <property type="term" value="P:acetyl-CoA biosynthetic process"/>
    <property type="evidence" value="ECO:0007669"/>
    <property type="project" value="TreeGrafter"/>
</dbReference>
<evidence type="ECO:0000313" key="4">
    <source>
        <dbReference type="Proteomes" id="UP001215280"/>
    </source>
</evidence>
<comment type="caution">
    <text evidence="3">The sequence shown here is derived from an EMBL/GenBank/DDBJ whole genome shotgun (WGS) entry which is preliminary data.</text>
</comment>
<evidence type="ECO:0000313" key="3">
    <source>
        <dbReference type="EMBL" id="KAJ7711935.1"/>
    </source>
</evidence>